<proteinExistence type="predicted"/>
<keyword evidence="1" id="KW-0670">Pyruvate</keyword>
<dbReference type="Proteomes" id="UP000554837">
    <property type="component" value="Unassembled WGS sequence"/>
</dbReference>
<evidence type="ECO:0000313" key="2">
    <source>
        <dbReference type="Proteomes" id="UP000554837"/>
    </source>
</evidence>
<gene>
    <name evidence="1" type="ORF">HNQ51_001213</name>
</gene>
<organism evidence="1 2">
    <name type="scientific">Inhella inkyongensis</name>
    <dbReference type="NCBI Taxonomy" id="392593"/>
    <lineage>
        <taxon>Bacteria</taxon>
        <taxon>Pseudomonadati</taxon>
        <taxon>Pseudomonadota</taxon>
        <taxon>Betaproteobacteria</taxon>
        <taxon>Burkholderiales</taxon>
        <taxon>Sphaerotilaceae</taxon>
        <taxon>Inhella</taxon>
    </lineage>
</organism>
<name>A0A840S604_9BURK</name>
<reference evidence="1 2" key="1">
    <citation type="submission" date="2020-08" db="EMBL/GenBank/DDBJ databases">
        <title>Genomic Encyclopedia of Type Strains, Phase IV (KMG-IV): sequencing the most valuable type-strain genomes for metagenomic binning, comparative biology and taxonomic classification.</title>
        <authorList>
            <person name="Goeker M."/>
        </authorList>
    </citation>
    <scope>NUCLEOTIDE SEQUENCE [LARGE SCALE GENOMIC DNA]</scope>
    <source>
        <strain evidence="1 2">DSM 23958</strain>
    </source>
</reference>
<keyword evidence="2" id="KW-1185">Reference proteome</keyword>
<accession>A0A840S604</accession>
<dbReference type="AlphaFoldDB" id="A0A840S604"/>
<comment type="caution">
    <text evidence="1">The sequence shown here is derived from an EMBL/GenBank/DDBJ whole genome shotgun (WGS) entry which is preliminary data.</text>
</comment>
<dbReference type="OrthoDB" id="8635217at2"/>
<evidence type="ECO:0000313" key="1">
    <source>
        <dbReference type="EMBL" id="MBB5203920.1"/>
    </source>
</evidence>
<protein>
    <submittedName>
        <fullName evidence="1">Phenylpyruvate tautomerase PptA (4-oxalocrotonate tautomerase family)</fullName>
    </submittedName>
</protein>
<dbReference type="EMBL" id="JACHHO010000001">
    <property type="protein sequence ID" value="MBB5203920.1"/>
    <property type="molecule type" value="Genomic_DNA"/>
</dbReference>
<dbReference type="RefSeq" id="WP_138857065.1">
    <property type="nucleotide sequence ID" value="NZ_CP040709.1"/>
</dbReference>
<sequence>MPLLEVWVVEDPHHALPAGTAQALADALGPALGSAPGHTWVRLQRVSPADYAEQEAAVAAAPVFIELGLRGPVEDAAELLERLTPLAAQALGRAPEWVHLRLLPPLGGRQAFGGRWVPPLESRER</sequence>